<evidence type="ECO:0000313" key="2">
    <source>
        <dbReference type="EMBL" id="MBN1572590.1"/>
    </source>
</evidence>
<gene>
    <name evidence="2" type="ORF">JW984_05265</name>
</gene>
<evidence type="ECO:0000313" key="3">
    <source>
        <dbReference type="Proteomes" id="UP000809273"/>
    </source>
</evidence>
<dbReference type="Gene3D" id="3.50.50.60">
    <property type="entry name" value="FAD/NAD(P)-binding domain"/>
    <property type="match status" value="2"/>
</dbReference>
<dbReference type="EMBL" id="JAFGIX010000025">
    <property type="protein sequence ID" value="MBN1572590.1"/>
    <property type="molecule type" value="Genomic_DNA"/>
</dbReference>
<dbReference type="PRINTS" id="PR00419">
    <property type="entry name" value="ADXRDTASE"/>
</dbReference>
<feature type="domain" description="Amine oxidase" evidence="1">
    <location>
        <begin position="11"/>
        <end position="429"/>
    </location>
</feature>
<comment type="caution">
    <text evidence="2">The sequence shown here is derived from an EMBL/GenBank/DDBJ whole genome shotgun (WGS) entry which is preliminary data.</text>
</comment>
<dbReference type="InterPro" id="IPR036188">
    <property type="entry name" value="FAD/NAD-bd_sf"/>
</dbReference>
<reference evidence="2" key="1">
    <citation type="journal article" date="2021" name="Environ. Microbiol.">
        <title>Genomic characterization of three novel Desulfobacterota classes expand the metabolic and phylogenetic diversity of the phylum.</title>
        <authorList>
            <person name="Murphy C.L."/>
            <person name="Biggerstaff J."/>
            <person name="Eichhorn A."/>
            <person name="Ewing E."/>
            <person name="Shahan R."/>
            <person name="Soriano D."/>
            <person name="Stewart S."/>
            <person name="VanMol K."/>
            <person name="Walker R."/>
            <person name="Walters P."/>
            <person name="Elshahed M.S."/>
            <person name="Youssef N.H."/>
        </authorList>
    </citation>
    <scope>NUCLEOTIDE SEQUENCE</scope>
    <source>
        <strain evidence="2">Zod_Metabat.24</strain>
    </source>
</reference>
<dbReference type="SUPFAM" id="SSF51905">
    <property type="entry name" value="FAD/NAD(P)-binding domain"/>
    <property type="match status" value="1"/>
</dbReference>
<dbReference type="PANTHER" id="PTHR43734:SF1">
    <property type="entry name" value="PHYTOENE DESATURASE"/>
    <property type="match status" value="1"/>
</dbReference>
<dbReference type="PANTHER" id="PTHR43734">
    <property type="entry name" value="PHYTOENE DESATURASE"/>
    <property type="match status" value="1"/>
</dbReference>
<organism evidence="2 3">
    <name type="scientific">Candidatus Zymogenus saltonus</name>
    <dbReference type="NCBI Taxonomy" id="2844893"/>
    <lineage>
        <taxon>Bacteria</taxon>
        <taxon>Deltaproteobacteria</taxon>
        <taxon>Candidatus Zymogenia</taxon>
        <taxon>Candidatus Zymogeniales</taxon>
        <taxon>Candidatus Zymogenaceae</taxon>
        <taxon>Candidatus Zymogenus</taxon>
    </lineage>
</organism>
<protein>
    <submittedName>
        <fullName evidence="2">NAD(P)/FAD-dependent oxidoreductase</fullName>
    </submittedName>
</protein>
<name>A0A9D8KC20_9DELT</name>
<sequence>MARVVIIGSGVAGLTAGAYMAKSGHKVKIFEQFDNIGGVTATLHKDGYSWDLGPMLLQGFGPGELGGDILEDLSISDKVTLVRDDRGIVMPDFELWKPHEYGGPHWRRDYLKDVFPDEAEGLDRYYEFYDRMMDLMALNYRASRESGPKKLFLKLWMLWIFRKVKQMQGWSAEDVMNHFFRGPELKGLYTGILADFVVRPSQFMGLAVPAVNIETAFDKRIPLKYTAAGKRPSYQYIIGGCEKLVKVLSEVVVENGGEIFTNSLVTKILTDGAEVSGIRLKDGHVESADLVIASGGARETYFGLLGKEHLPQDFIDRVDDTPLMESVHMVHLGIDFNTLPYQRSALCYYYGTYDVEGAVDRCKNREYHEGRDGFLIYVPSLHSPEMAPKGHHAVTVYTIAPNNLSSGTWEDRKEELTDKLLIEAEKIIPNLRKRAKTMVIMTPEDFKKRVRVDYHGFGGRSPVMGKKGGPHKSPITGLWFVGSQSEKEGGGVCGTMAASRKVVGMIKDEGLI</sequence>
<dbReference type="GO" id="GO:0016491">
    <property type="term" value="F:oxidoreductase activity"/>
    <property type="evidence" value="ECO:0007669"/>
    <property type="project" value="InterPro"/>
</dbReference>
<dbReference type="Pfam" id="PF01593">
    <property type="entry name" value="Amino_oxidase"/>
    <property type="match status" value="1"/>
</dbReference>
<accession>A0A9D8KC20</accession>
<dbReference type="AlphaFoldDB" id="A0A9D8KC20"/>
<proteinExistence type="predicted"/>
<dbReference type="InterPro" id="IPR002937">
    <property type="entry name" value="Amino_oxidase"/>
</dbReference>
<reference evidence="2" key="2">
    <citation type="submission" date="2021-01" db="EMBL/GenBank/DDBJ databases">
        <authorList>
            <person name="Hahn C.R."/>
            <person name="Youssef N.H."/>
            <person name="Elshahed M."/>
        </authorList>
    </citation>
    <scope>NUCLEOTIDE SEQUENCE</scope>
    <source>
        <strain evidence="2">Zod_Metabat.24</strain>
    </source>
</reference>
<evidence type="ECO:0000259" key="1">
    <source>
        <dbReference type="Pfam" id="PF01593"/>
    </source>
</evidence>
<dbReference type="Proteomes" id="UP000809273">
    <property type="component" value="Unassembled WGS sequence"/>
</dbReference>